<dbReference type="Pfam" id="PF02037">
    <property type="entry name" value="SAP"/>
    <property type="match status" value="1"/>
</dbReference>
<dbReference type="OrthoDB" id="445357at2759"/>
<evidence type="ECO:0000256" key="1">
    <source>
        <dbReference type="SAM" id="MobiDB-lite"/>
    </source>
</evidence>
<gene>
    <name evidence="3" type="primary">PARPA_02242.1 scaffold 3493</name>
</gene>
<evidence type="ECO:0000313" key="4">
    <source>
        <dbReference type="Proteomes" id="UP000054107"/>
    </source>
</evidence>
<feature type="compositionally biased region" description="Basic and acidic residues" evidence="1">
    <location>
        <begin position="151"/>
        <end position="174"/>
    </location>
</feature>
<feature type="compositionally biased region" description="Polar residues" evidence="1">
    <location>
        <begin position="488"/>
        <end position="499"/>
    </location>
</feature>
<feature type="compositionally biased region" description="Basic and acidic residues" evidence="1">
    <location>
        <begin position="219"/>
        <end position="242"/>
    </location>
</feature>
<dbReference type="AlphaFoldDB" id="A0A0B7N0H7"/>
<feature type="compositionally biased region" description="Low complexity" evidence="1">
    <location>
        <begin position="505"/>
        <end position="515"/>
    </location>
</feature>
<protein>
    <recommendedName>
        <fullName evidence="2">SAP domain-containing protein</fullName>
    </recommendedName>
</protein>
<name>A0A0B7N0H7_9FUNG</name>
<feature type="region of interest" description="Disordered" evidence="1">
    <location>
        <begin position="368"/>
        <end position="565"/>
    </location>
</feature>
<evidence type="ECO:0000259" key="2">
    <source>
        <dbReference type="PROSITE" id="PS50800"/>
    </source>
</evidence>
<dbReference type="EMBL" id="LN720399">
    <property type="protein sequence ID" value="CEP08853.1"/>
    <property type="molecule type" value="Genomic_DNA"/>
</dbReference>
<feature type="compositionally biased region" description="Polar residues" evidence="1">
    <location>
        <begin position="546"/>
        <end position="559"/>
    </location>
</feature>
<reference evidence="3 4" key="1">
    <citation type="submission" date="2014-09" db="EMBL/GenBank/DDBJ databases">
        <authorList>
            <person name="Ellenberger Sabrina"/>
        </authorList>
    </citation>
    <scope>NUCLEOTIDE SEQUENCE [LARGE SCALE GENOMIC DNA]</scope>
    <source>
        <strain evidence="3 4">CBS 412.66</strain>
    </source>
</reference>
<dbReference type="Gene3D" id="1.10.720.30">
    <property type="entry name" value="SAP domain"/>
    <property type="match status" value="1"/>
</dbReference>
<sequence>MYFYDQSNTNFAENRESVHYKNLSNEYYQSTAAFNPNDDTVEPQESPIDFLNNNNLQLDTNHLFSESCLFEPGSHGSWDHQQQALDSTQQEAILLSDPNFLRQHQLLRDQQQNQQQQEEEVSDLTAMLEPHKQENQTKKKPSRRQNAAGKGVEDHHHRIDDSDETKIDHQRRFNELQARFRVNYAPKPSQSKGKSAKKHPISPQPHATTAKRASIGGKSCKEDASSPPIKLEHVPSRTEDQQKPPAPSAVGGLVMNTNNNNHMEDSFPSKEPASAAVAATTTTTTTTTAAAAAATVPARTLPIQIQRVTRPNSNQPFDAESHQRQLDNQLTKVDFDDITVSELKEMLRQRGKPATGKKAILLQRLQEERDLAKGGRSPGSNRVANRHSQPLPFSRSLNLPEAPKQQRPRSFQGGGGGSSPVAIKMDGGSAYHSAASSASPSMPSFLPPGSPGGQLNRSIANMHIGSPPATSSTRRYSPYSPRLSSSPKTTQHEYSSSVPLYSGDLPLSSSSSLSPGNTQSLGHNGNGMMLSSSYSARPAPSRYYNNPKTYKPFTSSTLATPDREEDVNPFDSYYANVRSPITEEKISSGSGSNYSHPLDTSSSAMNNLDSMDWSDPSALELLLQQGTYNMNIAEMIGQPLYSDDVVLTNEQIMALLNTQQAAPPFEFKLSEASFTPDQPLFQQQQQQQQQHYS</sequence>
<keyword evidence="4" id="KW-1185">Reference proteome</keyword>
<dbReference type="SMART" id="SM00513">
    <property type="entry name" value="SAP"/>
    <property type="match status" value="1"/>
</dbReference>
<dbReference type="PROSITE" id="PS50800">
    <property type="entry name" value="SAP"/>
    <property type="match status" value="1"/>
</dbReference>
<proteinExistence type="predicted"/>
<dbReference type="Proteomes" id="UP000054107">
    <property type="component" value="Unassembled WGS sequence"/>
</dbReference>
<organism evidence="3 4">
    <name type="scientific">Parasitella parasitica</name>
    <dbReference type="NCBI Taxonomy" id="35722"/>
    <lineage>
        <taxon>Eukaryota</taxon>
        <taxon>Fungi</taxon>
        <taxon>Fungi incertae sedis</taxon>
        <taxon>Mucoromycota</taxon>
        <taxon>Mucoromycotina</taxon>
        <taxon>Mucoromycetes</taxon>
        <taxon>Mucorales</taxon>
        <taxon>Mucorineae</taxon>
        <taxon>Mucoraceae</taxon>
        <taxon>Parasitella</taxon>
    </lineage>
</organism>
<accession>A0A0B7N0H7</accession>
<dbReference type="InterPro" id="IPR003034">
    <property type="entry name" value="SAP_dom"/>
</dbReference>
<evidence type="ECO:0000313" key="3">
    <source>
        <dbReference type="EMBL" id="CEP08853.1"/>
    </source>
</evidence>
<feature type="domain" description="SAP" evidence="2">
    <location>
        <begin position="335"/>
        <end position="369"/>
    </location>
</feature>
<dbReference type="InterPro" id="IPR036361">
    <property type="entry name" value="SAP_dom_sf"/>
</dbReference>
<feature type="compositionally biased region" description="Low complexity" evidence="1">
    <location>
        <begin position="531"/>
        <end position="544"/>
    </location>
</feature>
<feature type="compositionally biased region" description="Low complexity" evidence="1">
    <location>
        <begin position="470"/>
        <end position="487"/>
    </location>
</feature>
<dbReference type="STRING" id="35722.A0A0B7N0H7"/>
<feature type="region of interest" description="Disordered" evidence="1">
    <location>
        <begin position="131"/>
        <end position="258"/>
    </location>
</feature>
<feature type="compositionally biased region" description="Polar residues" evidence="1">
    <location>
        <begin position="378"/>
        <end position="388"/>
    </location>
</feature>
<dbReference type="SUPFAM" id="SSF68906">
    <property type="entry name" value="SAP domain"/>
    <property type="match status" value="1"/>
</dbReference>
<feature type="compositionally biased region" description="Low complexity" evidence="1">
    <location>
        <begin position="429"/>
        <end position="444"/>
    </location>
</feature>